<reference evidence="4 5" key="1">
    <citation type="journal article" date="2019" name="Int. J. Syst. Evol. Microbiol.">
        <title>The Global Catalogue of Microorganisms (GCM) 10K type strain sequencing project: providing services to taxonomists for standard genome sequencing and annotation.</title>
        <authorList>
            <consortium name="The Broad Institute Genomics Platform"/>
            <consortium name="The Broad Institute Genome Sequencing Center for Infectious Disease"/>
            <person name="Wu L."/>
            <person name="Ma J."/>
        </authorList>
    </citation>
    <scope>NUCLEOTIDE SEQUENCE [LARGE SCALE GENOMIC DNA]</scope>
    <source>
        <strain evidence="4 5">JCM 4805</strain>
    </source>
</reference>
<dbReference type="PANTHER" id="PTHR43877:SF2">
    <property type="entry name" value="AMINOALKYLPHOSPHONATE N-ACETYLTRANSFERASE-RELATED"/>
    <property type="match status" value="1"/>
</dbReference>
<keyword evidence="2" id="KW-0012">Acyltransferase</keyword>
<evidence type="ECO:0000259" key="3">
    <source>
        <dbReference type="PROSITE" id="PS51186"/>
    </source>
</evidence>
<dbReference type="Pfam" id="PF00583">
    <property type="entry name" value="Acetyltransf_1"/>
    <property type="match status" value="1"/>
</dbReference>
<dbReference type="EMBL" id="BAAABY010000033">
    <property type="protein sequence ID" value="GAA0477762.1"/>
    <property type="molecule type" value="Genomic_DNA"/>
</dbReference>
<dbReference type="SUPFAM" id="SSF55729">
    <property type="entry name" value="Acyl-CoA N-acyltransferases (Nat)"/>
    <property type="match status" value="1"/>
</dbReference>
<dbReference type="Proteomes" id="UP001500909">
    <property type="component" value="Unassembled WGS sequence"/>
</dbReference>
<feature type="domain" description="N-acetyltransferase" evidence="3">
    <location>
        <begin position="20"/>
        <end position="167"/>
    </location>
</feature>
<evidence type="ECO:0000313" key="4">
    <source>
        <dbReference type="EMBL" id="GAA0477762.1"/>
    </source>
</evidence>
<accession>A0ABN1AJ00</accession>
<evidence type="ECO:0000313" key="5">
    <source>
        <dbReference type="Proteomes" id="UP001500909"/>
    </source>
</evidence>
<protein>
    <submittedName>
        <fullName evidence="4">GNAT family N-acetyltransferase</fullName>
    </submittedName>
</protein>
<keyword evidence="1" id="KW-0808">Transferase</keyword>
<sequence length="172" mass="18394">MLEAVPGTLLAMPAGWFDGPMIRRRDAADLPECVRILREVHVESGYPYAWPADPAGWLTPDGLTGAWVAEDGAGRVAGHVTLCGREVGRLYVAPAARGLGLGGRLLRTATDRVTAEGLRPVLAVNVTNTAAIALYERYGWRSTGSERQDWGGPAPVTVRFYEAPEAPLRTGG</sequence>
<dbReference type="InterPro" id="IPR016181">
    <property type="entry name" value="Acyl_CoA_acyltransferase"/>
</dbReference>
<comment type="caution">
    <text evidence="4">The sequence shown here is derived from an EMBL/GenBank/DDBJ whole genome shotgun (WGS) entry which is preliminary data.</text>
</comment>
<keyword evidence="5" id="KW-1185">Reference proteome</keyword>
<proteinExistence type="predicted"/>
<dbReference type="PROSITE" id="PS51186">
    <property type="entry name" value="GNAT"/>
    <property type="match status" value="1"/>
</dbReference>
<evidence type="ECO:0000256" key="2">
    <source>
        <dbReference type="ARBA" id="ARBA00023315"/>
    </source>
</evidence>
<organism evidence="4 5">
    <name type="scientific">Streptomyces olivaceiscleroticus</name>
    <dbReference type="NCBI Taxonomy" id="68245"/>
    <lineage>
        <taxon>Bacteria</taxon>
        <taxon>Bacillati</taxon>
        <taxon>Actinomycetota</taxon>
        <taxon>Actinomycetes</taxon>
        <taxon>Kitasatosporales</taxon>
        <taxon>Streptomycetaceae</taxon>
        <taxon>Streptomyces</taxon>
    </lineage>
</organism>
<gene>
    <name evidence="4" type="ORF">GCM10010361_47830</name>
</gene>
<dbReference type="InterPro" id="IPR050832">
    <property type="entry name" value="Bact_Acetyltransf"/>
</dbReference>
<evidence type="ECO:0000256" key="1">
    <source>
        <dbReference type="ARBA" id="ARBA00022679"/>
    </source>
</evidence>
<name>A0ABN1AJ00_9ACTN</name>
<dbReference type="InterPro" id="IPR000182">
    <property type="entry name" value="GNAT_dom"/>
</dbReference>
<dbReference type="PANTHER" id="PTHR43877">
    <property type="entry name" value="AMINOALKYLPHOSPHONATE N-ACETYLTRANSFERASE-RELATED-RELATED"/>
    <property type="match status" value="1"/>
</dbReference>
<dbReference type="Gene3D" id="3.40.630.30">
    <property type="match status" value="1"/>
</dbReference>